<keyword evidence="1" id="KW-0472">Membrane</keyword>
<feature type="transmembrane region" description="Helical" evidence="1">
    <location>
        <begin position="70"/>
        <end position="93"/>
    </location>
</feature>
<feature type="transmembrane region" description="Helical" evidence="1">
    <location>
        <begin position="105"/>
        <end position="126"/>
    </location>
</feature>
<keyword evidence="3" id="KW-1185">Reference proteome</keyword>
<keyword evidence="1" id="KW-0812">Transmembrane</keyword>
<organism evidence="2 3">
    <name type="scientific">Streptosporangium oxazolinicum</name>
    <dbReference type="NCBI Taxonomy" id="909287"/>
    <lineage>
        <taxon>Bacteria</taxon>
        <taxon>Bacillati</taxon>
        <taxon>Actinomycetota</taxon>
        <taxon>Actinomycetes</taxon>
        <taxon>Streptosporangiales</taxon>
        <taxon>Streptosporangiaceae</taxon>
        <taxon>Streptosporangium</taxon>
    </lineage>
</organism>
<dbReference type="Pfam" id="PF14329">
    <property type="entry name" value="DUF4386"/>
    <property type="match status" value="1"/>
</dbReference>
<feature type="transmembrane region" description="Helical" evidence="1">
    <location>
        <begin position="7"/>
        <end position="29"/>
    </location>
</feature>
<reference evidence="3" key="1">
    <citation type="journal article" date="2019" name="Int. J. Syst. Evol. Microbiol.">
        <title>The Global Catalogue of Microorganisms (GCM) 10K type strain sequencing project: providing services to taxonomists for standard genome sequencing and annotation.</title>
        <authorList>
            <consortium name="The Broad Institute Genomics Platform"/>
            <consortium name="The Broad Institute Genome Sequencing Center for Infectious Disease"/>
            <person name="Wu L."/>
            <person name="Ma J."/>
        </authorList>
    </citation>
    <scope>NUCLEOTIDE SEQUENCE [LARGE SCALE GENOMIC DNA]</scope>
    <source>
        <strain evidence="3">JCM 17388</strain>
    </source>
</reference>
<evidence type="ECO:0000313" key="2">
    <source>
        <dbReference type="EMBL" id="GAA4190966.1"/>
    </source>
</evidence>
<feature type="transmembrane region" description="Helical" evidence="1">
    <location>
        <begin position="138"/>
        <end position="158"/>
    </location>
</feature>
<sequence length="190" mass="19619">MNRRTTARIVGGLFVTATVAGVLSAVLLAGDRSRAGALLVVVMAAAIAMIPAAIFPVLRERGEGVAVGYVVARTLEVVLLLLSALGPLVAASGGDASWSGTYGTWGYPVSSLFFCLAVVLLNGALWRGGLVPRLISGWALVAVVPYAVDALLVLFGVIEVSAPAHAVLIAPLSVSEMVLALWLLIKGFNR</sequence>
<feature type="transmembrane region" description="Helical" evidence="1">
    <location>
        <begin position="164"/>
        <end position="185"/>
    </location>
</feature>
<proteinExistence type="predicted"/>
<keyword evidence="1" id="KW-1133">Transmembrane helix</keyword>
<dbReference type="RefSeq" id="WP_344918455.1">
    <property type="nucleotide sequence ID" value="NZ_BAABAQ010000004.1"/>
</dbReference>
<name>A0ABP8AVB4_9ACTN</name>
<dbReference type="Proteomes" id="UP001501251">
    <property type="component" value="Unassembled WGS sequence"/>
</dbReference>
<gene>
    <name evidence="2" type="ORF">GCM10022252_30080</name>
</gene>
<evidence type="ECO:0008006" key="4">
    <source>
        <dbReference type="Google" id="ProtNLM"/>
    </source>
</evidence>
<comment type="caution">
    <text evidence="2">The sequence shown here is derived from an EMBL/GenBank/DDBJ whole genome shotgun (WGS) entry which is preliminary data.</text>
</comment>
<evidence type="ECO:0000256" key="1">
    <source>
        <dbReference type="SAM" id="Phobius"/>
    </source>
</evidence>
<evidence type="ECO:0000313" key="3">
    <source>
        <dbReference type="Proteomes" id="UP001501251"/>
    </source>
</evidence>
<accession>A0ABP8AVB4</accession>
<protein>
    <recommendedName>
        <fullName evidence="4">DUF4386 domain-containing protein</fullName>
    </recommendedName>
</protein>
<dbReference type="InterPro" id="IPR025495">
    <property type="entry name" value="DUF4386"/>
</dbReference>
<dbReference type="EMBL" id="BAABAQ010000004">
    <property type="protein sequence ID" value="GAA4190966.1"/>
    <property type="molecule type" value="Genomic_DNA"/>
</dbReference>
<feature type="transmembrane region" description="Helical" evidence="1">
    <location>
        <begin position="35"/>
        <end position="58"/>
    </location>
</feature>